<keyword evidence="2" id="KW-1185">Reference proteome</keyword>
<dbReference type="Proteomes" id="UP000007486">
    <property type="component" value="Chromosome"/>
</dbReference>
<dbReference type="EMBL" id="CP002530">
    <property type="protein sequence ID" value="ADY38024.1"/>
    <property type="molecule type" value="Genomic_DNA"/>
</dbReference>
<organism evidence="1 2">
    <name type="scientific">Phocaeicola salanitronis (strain DSM 18170 / JCM 13657 / CCUG 60908 / BL78)</name>
    <name type="common">Bacteroides salanitronis</name>
    <dbReference type="NCBI Taxonomy" id="667015"/>
    <lineage>
        <taxon>Bacteria</taxon>
        <taxon>Pseudomonadati</taxon>
        <taxon>Bacteroidota</taxon>
        <taxon>Bacteroidia</taxon>
        <taxon>Bacteroidales</taxon>
        <taxon>Bacteroidaceae</taxon>
        <taxon>Phocaeicola</taxon>
    </lineage>
</organism>
<gene>
    <name evidence="1" type="ordered locus">Bacsa_3500</name>
</gene>
<dbReference type="RefSeq" id="WP_013619380.1">
    <property type="nucleotide sequence ID" value="NC_015164.1"/>
</dbReference>
<accession>F0R7I0</accession>
<dbReference type="KEGG" id="bsa:Bacsa_3500"/>
<evidence type="ECO:0000313" key="2">
    <source>
        <dbReference type="Proteomes" id="UP000007486"/>
    </source>
</evidence>
<name>F0R7I0_PHOSB</name>
<dbReference type="HOGENOM" id="CLU_2987167_0_0_10"/>
<reference evidence="1 2" key="1">
    <citation type="journal article" date="2011" name="Stand. Genomic Sci.">
        <title>Complete genome sequence of Bacteroides salanitronis type strain (BL78).</title>
        <authorList>
            <person name="Gronow S."/>
            <person name="Held B."/>
            <person name="Lucas S."/>
            <person name="Lapidus A."/>
            <person name="Del Rio T.G."/>
            <person name="Nolan M."/>
            <person name="Tice H."/>
            <person name="Deshpande S."/>
            <person name="Cheng J.F."/>
            <person name="Pitluck S."/>
            <person name="Liolios K."/>
            <person name="Pagani I."/>
            <person name="Ivanova N."/>
            <person name="Mavromatis K."/>
            <person name="Pati A."/>
            <person name="Tapia R."/>
            <person name="Han C."/>
            <person name="Goodwin L."/>
            <person name="Chen A."/>
            <person name="Palaniappan K."/>
            <person name="Land M."/>
            <person name="Hauser L."/>
            <person name="Chang Y.J."/>
            <person name="Jeffries C.D."/>
            <person name="Brambilla E.M."/>
            <person name="Rohde M."/>
            <person name="Goker M."/>
            <person name="Detter J.C."/>
            <person name="Woyke T."/>
            <person name="Bristow J."/>
            <person name="Markowitz V."/>
            <person name="Hugenholtz P."/>
            <person name="Kyrpides N.C."/>
            <person name="Klenk H.P."/>
            <person name="Eisen J.A."/>
        </authorList>
    </citation>
    <scope>NUCLEOTIDE SEQUENCE [LARGE SCALE GENOMIC DNA]</scope>
    <source>
        <strain evidence="1 2">DSM 18170</strain>
    </source>
</reference>
<protein>
    <submittedName>
        <fullName evidence="1">Uncharacterized protein</fullName>
    </submittedName>
</protein>
<proteinExistence type="predicted"/>
<sequence length="57" mass="6741">MERFIIIVLLILILSLTWYWRRKLGEAYCAAAQYEPTLELRREFGRKAVLAGNQEAR</sequence>
<dbReference type="AlphaFoldDB" id="F0R7I0"/>
<evidence type="ECO:0000313" key="1">
    <source>
        <dbReference type="EMBL" id="ADY38024.1"/>
    </source>
</evidence>